<dbReference type="GO" id="GO:0005829">
    <property type="term" value="C:cytosol"/>
    <property type="evidence" value="ECO:0007669"/>
    <property type="project" value="TreeGrafter"/>
</dbReference>
<dbReference type="InterPro" id="IPR036291">
    <property type="entry name" value="NAD(P)-bd_dom_sf"/>
</dbReference>
<dbReference type="GO" id="GO:0000271">
    <property type="term" value="P:polysaccharide biosynthetic process"/>
    <property type="evidence" value="ECO:0007669"/>
    <property type="project" value="TreeGrafter"/>
</dbReference>
<reference evidence="5 6" key="1">
    <citation type="submission" date="2017-02" db="EMBL/GenBank/DDBJ databases">
        <authorList>
            <person name="Peterson S.W."/>
        </authorList>
    </citation>
    <scope>NUCLEOTIDE SEQUENCE [LARGE SCALE GENOMIC DNA]</scope>
    <source>
        <strain evidence="5 6">2B3F</strain>
    </source>
</reference>
<evidence type="ECO:0000256" key="2">
    <source>
        <dbReference type="PIRSR" id="PIRSR600888-3"/>
    </source>
</evidence>
<dbReference type="InterPro" id="IPR036196">
    <property type="entry name" value="Ptyr_pPase_sf"/>
</dbReference>
<dbReference type="Proteomes" id="UP000196230">
    <property type="component" value="Unassembled WGS sequence"/>
</dbReference>
<evidence type="ECO:0000313" key="5">
    <source>
        <dbReference type="EMBL" id="SJN28572.1"/>
    </source>
</evidence>
<dbReference type="SUPFAM" id="SSF51735">
    <property type="entry name" value="NAD(P)-binding Rossmann-fold domains"/>
    <property type="match status" value="1"/>
</dbReference>
<protein>
    <submittedName>
        <fullName evidence="5">dTDP-4-dehydrorhamnose 3,5-epimerase</fullName>
        <ecNumber evidence="5">5.1.3.13</ecNumber>
    </submittedName>
</protein>
<sequence length="656" mass="71283">MSDLSAQSTDIPGLLILRLGLKPTEDGWFKESWHRAKMTSLGMPDFDPVQLNVSHVEARGTTRGFLAEPWDRIVSLDAGRAMGAWVDLREGPGYGRTHVLELHPGIAVFVPRGVATAHQTLVDGTTYTYLLESHWTQEGRARSGVVDLYDPALAIPWPIPRSEAILSRRDALKPPLAMATPLQPRRVLLAGAETPLGRSLLTEMPKARGVAIADLAPDAIASVDLSAFDVLVNAYGDTATGMAGGMSMPDDWVDAAERTTRLADVARRHRMRYVHITSDPVFERTVPSHNEDAVLDLTDPRGRAQAAGELVASTVPRALILRTAWVMGRDEGFVHDVSVAARRGARSTVVDGEHGRLTYTDHLAEALRHLVSAGAAAGTYNVTGEGRVVSWLDVARLVYQSHGADPSLIRGHAVPHDGGRLPAVLNLDRLKSTGFHPKNTWLDLPERLSGASATPETSPAPADAAMDETPIGHEPTLDSARDFSVLFVCTANICRSAYADVTSRARGLHGVEFSSAGTRALVDRPIDPPMAQTIRTDADASKHRARQLTRRLVEQADLVLTMGGDHRRWILDEWPKLGKKAFLLGHAARVMSDLPDHVTLENLATHLWSHRSTDPADEVKDPYKRGPEAMEAAARQIDADMDVIASALERLTTVSS</sequence>
<dbReference type="InterPro" id="IPR023485">
    <property type="entry name" value="Ptyr_pPase"/>
</dbReference>
<evidence type="ECO:0000256" key="3">
    <source>
        <dbReference type="SAM" id="MobiDB-lite"/>
    </source>
</evidence>
<dbReference type="EMBL" id="FUKP01000049">
    <property type="protein sequence ID" value="SJN28572.1"/>
    <property type="molecule type" value="Genomic_DNA"/>
</dbReference>
<dbReference type="Gene3D" id="3.40.50.720">
    <property type="entry name" value="NAD(P)-binding Rossmann-like Domain"/>
    <property type="match status" value="1"/>
</dbReference>
<dbReference type="SUPFAM" id="SSF52788">
    <property type="entry name" value="Phosphotyrosine protein phosphatases I"/>
    <property type="match status" value="1"/>
</dbReference>
<dbReference type="AlphaFoldDB" id="A0A1R4J964"/>
<dbReference type="Gene3D" id="3.40.50.2300">
    <property type="match status" value="1"/>
</dbReference>
<dbReference type="Pfam" id="PF00908">
    <property type="entry name" value="dTDP_sugar_isom"/>
    <property type="match status" value="1"/>
</dbReference>
<dbReference type="GO" id="GO:0019305">
    <property type="term" value="P:dTDP-rhamnose biosynthetic process"/>
    <property type="evidence" value="ECO:0007669"/>
    <property type="project" value="TreeGrafter"/>
</dbReference>
<evidence type="ECO:0000259" key="4">
    <source>
        <dbReference type="SMART" id="SM00226"/>
    </source>
</evidence>
<gene>
    <name evidence="5" type="ORF">FM125_07195</name>
</gene>
<dbReference type="SMART" id="SM00226">
    <property type="entry name" value="LMWPc"/>
    <property type="match status" value="1"/>
</dbReference>
<evidence type="ECO:0000313" key="6">
    <source>
        <dbReference type="Proteomes" id="UP000196230"/>
    </source>
</evidence>
<dbReference type="Gene3D" id="2.60.120.10">
    <property type="entry name" value="Jelly Rolls"/>
    <property type="match status" value="1"/>
</dbReference>
<feature type="site" description="Participates in a stacking interaction with the thymidine ring of dTDP-4-oxo-6-deoxyglucose" evidence="2">
    <location>
        <position position="135"/>
    </location>
</feature>
<dbReference type="InterPro" id="IPR029903">
    <property type="entry name" value="RmlD-like-bd"/>
</dbReference>
<feature type="region of interest" description="Disordered" evidence="3">
    <location>
        <begin position="449"/>
        <end position="474"/>
    </location>
</feature>
<dbReference type="SUPFAM" id="SSF51182">
    <property type="entry name" value="RmlC-like cupins"/>
    <property type="match status" value="1"/>
</dbReference>
<dbReference type="PANTHER" id="PTHR21047">
    <property type="entry name" value="DTDP-6-DEOXY-D-GLUCOSE-3,5 EPIMERASE"/>
    <property type="match status" value="1"/>
</dbReference>
<keyword evidence="5" id="KW-0413">Isomerase</keyword>
<feature type="compositionally biased region" description="Low complexity" evidence="3">
    <location>
        <begin position="451"/>
        <end position="464"/>
    </location>
</feature>
<dbReference type="InterPro" id="IPR014710">
    <property type="entry name" value="RmlC-like_jellyroll"/>
</dbReference>
<dbReference type="Pfam" id="PF01451">
    <property type="entry name" value="LMWPc"/>
    <property type="match status" value="1"/>
</dbReference>
<comment type="similarity">
    <text evidence="1">Belongs to the dTDP-4-dehydrorhamnose 3,5-epimerase family.</text>
</comment>
<dbReference type="RefSeq" id="WP_087134120.1">
    <property type="nucleotide sequence ID" value="NZ_FUKP01000049.1"/>
</dbReference>
<name>A0A1R4J964_9MICC</name>
<dbReference type="InterPro" id="IPR011051">
    <property type="entry name" value="RmlC_Cupin_sf"/>
</dbReference>
<dbReference type="InterPro" id="IPR000888">
    <property type="entry name" value="RmlC-like"/>
</dbReference>
<evidence type="ECO:0000256" key="1">
    <source>
        <dbReference type="ARBA" id="ARBA00010154"/>
    </source>
</evidence>
<dbReference type="GO" id="GO:0008830">
    <property type="term" value="F:dTDP-4-dehydrorhamnose 3,5-epimerase activity"/>
    <property type="evidence" value="ECO:0007669"/>
    <property type="project" value="UniProtKB-EC"/>
</dbReference>
<accession>A0A1R4J964</accession>
<dbReference type="Pfam" id="PF04321">
    <property type="entry name" value="RmlD_sub_bind"/>
    <property type="match status" value="1"/>
</dbReference>
<dbReference type="EC" id="5.1.3.13" evidence="5"/>
<dbReference type="PANTHER" id="PTHR21047:SF2">
    <property type="entry name" value="THYMIDINE DIPHOSPHO-4-KETO-RHAMNOSE 3,5-EPIMERASE"/>
    <property type="match status" value="1"/>
</dbReference>
<feature type="domain" description="Phosphotyrosine protein phosphatase I" evidence="4">
    <location>
        <begin position="483"/>
        <end position="654"/>
    </location>
</feature>
<organism evidence="5 6">
    <name type="scientific">Micrococcus lylae</name>
    <dbReference type="NCBI Taxonomy" id="1273"/>
    <lineage>
        <taxon>Bacteria</taxon>
        <taxon>Bacillati</taxon>
        <taxon>Actinomycetota</taxon>
        <taxon>Actinomycetes</taxon>
        <taxon>Micrococcales</taxon>
        <taxon>Micrococcaceae</taxon>
        <taxon>Micrococcus</taxon>
    </lineage>
</organism>
<proteinExistence type="inferred from homology"/>